<dbReference type="AlphaFoldDB" id="A0A816XIU2"/>
<protein>
    <submittedName>
        <fullName evidence="2">(rape) hypothetical protein</fullName>
    </submittedName>
</protein>
<dbReference type="Proteomes" id="UP001295469">
    <property type="component" value="Chromosome A01"/>
</dbReference>
<name>A0A816XIU2_BRANA</name>
<feature type="transmembrane region" description="Helical" evidence="1">
    <location>
        <begin position="26"/>
        <end position="47"/>
    </location>
</feature>
<gene>
    <name evidence="2" type="ORF">DARMORV10_A01P05820.1</name>
</gene>
<evidence type="ECO:0000256" key="1">
    <source>
        <dbReference type="SAM" id="Phobius"/>
    </source>
</evidence>
<keyword evidence="1" id="KW-0812">Transmembrane</keyword>
<evidence type="ECO:0000313" key="2">
    <source>
        <dbReference type="EMBL" id="CAF2147408.1"/>
    </source>
</evidence>
<accession>A0A816XIU2</accession>
<keyword evidence="1" id="KW-0472">Membrane</keyword>
<organism evidence="2">
    <name type="scientific">Brassica napus</name>
    <name type="common">Rape</name>
    <dbReference type="NCBI Taxonomy" id="3708"/>
    <lineage>
        <taxon>Eukaryota</taxon>
        <taxon>Viridiplantae</taxon>
        <taxon>Streptophyta</taxon>
        <taxon>Embryophyta</taxon>
        <taxon>Tracheophyta</taxon>
        <taxon>Spermatophyta</taxon>
        <taxon>Magnoliopsida</taxon>
        <taxon>eudicotyledons</taxon>
        <taxon>Gunneridae</taxon>
        <taxon>Pentapetalae</taxon>
        <taxon>rosids</taxon>
        <taxon>malvids</taxon>
        <taxon>Brassicales</taxon>
        <taxon>Brassicaceae</taxon>
        <taxon>Brassiceae</taxon>
        <taxon>Brassica</taxon>
    </lineage>
</organism>
<feature type="non-terminal residue" evidence="2">
    <location>
        <position position="1"/>
    </location>
</feature>
<keyword evidence="1" id="KW-1133">Transmembrane helix</keyword>
<sequence>SLIVPYVASLFVGAFGATYAIQRLVWPAFFVLIIICFICRAFVRLAIHVRKVEYDRLYSKGYRLMDYDSDTDSYVWGCD</sequence>
<proteinExistence type="predicted"/>
<reference evidence="2" key="1">
    <citation type="submission" date="2021-01" db="EMBL/GenBank/DDBJ databases">
        <authorList>
            <consortium name="Genoscope - CEA"/>
            <person name="William W."/>
        </authorList>
    </citation>
    <scope>NUCLEOTIDE SEQUENCE</scope>
</reference>
<dbReference type="EMBL" id="HG994355">
    <property type="protein sequence ID" value="CAF2147408.1"/>
    <property type="molecule type" value="Genomic_DNA"/>
</dbReference>